<accession>A0A8D9BQ45</accession>
<evidence type="ECO:0000313" key="2">
    <source>
        <dbReference type="EMBL" id="CAG6788206.1"/>
    </source>
</evidence>
<protein>
    <submittedName>
        <fullName evidence="2">Uncharacterized protein</fullName>
    </submittedName>
</protein>
<proteinExistence type="predicted"/>
<dbReference type="AlphaFoldDB" id="A0A8D9BQ45"/>
<dbReference type="EMBL" id="HBUF01658530">
    <property type="protein sequence ID" value="CAG6788206.1"/>
    <property type="molecule type" value="Transcribed_RNA"/>
</dbReference>
<keyword evidence="1" id="KW-0472">Membrane</keyword>
<reference evidence="2" key="1">
    <citation type="submission" date="2021-05" db="EMBL/GenBank/DDBJ databases">
        <authorList>
            <person name="Alioto T."/>
            <person name="Alioto T."/>
            <person name="Gomez Garrido J."/>
        </authorList>
    </citation>
    <scope>NUCLEOTIDE SEQUENCE</scope>
</reference>
<keyword evidence="1" id="KW-0812">Transmembrane</keyword>
<sequence>MKSFLLTLISSWSFWSNFKVFPYTHLGLYSIITDFIWVGMKTPSGPSHVSKRLKCTYSGPTGATYPNSLFLYTYSGITYSSLALFFLRQVLLILNLGPYFPMSS</sequence>
<organism evidence="2">
    <name type="scientific">Cacopsylla melanoneura</name>
    <dbReference type="NCBI Taxonomy" id="428564"/>
    <lineage>
        <taxon>Eukaryota</taxon>
        <taxon>Metazoa</taxon>
        <taxon>Ecdysozoa</taxon>
        <taxon>Arthropoda</taxon>
        <taxon>Hexapoda</taxon>
        <taxon>Insecta</taxon>
        <taxon>Pterygota</taxon>
        <taxon>Neoptera</taxon>
        <taxon>Paraneoptera</taxon>
        <taxon>Hemiptera</taxon>
        <taxon>Sternorrhyncha</taxon>
        <taxon>Psylloidea</taxon>
        <taxon>Psyllidae</taxon>
        <taxon>Psyllinae</taxon>
        <taxon>Cacopsylla</taxon>
    </lineage>
</organism>
<feature type="transmembrane region" description="Helical" evidence="1">
    <location>
        <begin position="77"/>
        <end position="100"/>
    </location>
</feature>
<dbReference type="EMBL" id="HBUF01658529">
    <property type="protein sequence ID" value="CAG6788205.1"/>
    <property type="molecule type" value="Transcribed_RNA"/>
</dbReference>
<feature type="transmembrane region" description="Helical" evidence="1">
    <location>
        <begin position="20"/>
        <end position="40"/>
    </location>
</feature>
<evidence type="ECO:0000256" key="1">
    <source>
        <dbReference type="SAM" id="Phobius"/>
    </source>
</evidence>
<keyword evidence="1" id="KW-1133">Transmembrane helix</keyword>
<name>A0A8D9BQ45_9HEMI</name>